<dbReference type="InterPro" id="IPR020845">
    <property type="entry name" value="AMP-binding_CS"/>
</dbReference>
<gene>
    <name evidence="4" type="ORF">AC244_27530</name>
</gene>
<dbReference type="GO" id="GO:0046872">
    <property type="term" value="F:metal ion binding"/>
    <property type="evidence" value="ECO:0007669"/>
    <property type="project" value="UniProtKB-KW"/>
</dbReference>
<dbReference type="SUPFAM" id="SSF56801">
    <property type="entry name" value="Acetyl-CoA synthetase-like"/>
    <property type="match status" value="1"/>
</dbReference>
<evidence type="ECO:0000313" key="4">
    <source>
        <dbReference type="EMBL" id="KOF14403.1"/>
    </source>
</evidence>
<name>A0A0L8BIJ4_ENSAD</name>
<dbReference type="PANTHER" id="PTHR43767:SF1">
    <property type="entry name" value="NONRIBOSOMAL PEPTIDE SYNTHASE PES1 (EUROFUNG)-RELATED"/>
    <property type="match status" value="1"/>
</dbReference>
<dbReference type="RefSeq" id="WP_053252000.1">
    <property type="nucleotide sequence ID" value="NZ_LGAP01000027.1"/>
</dbReference>
<dbReference type="InterPro" id="IPR042099">
    <property type="entry name" value="ANL_N_sf"/>
</dbReference>
<accession>A0A0L8BIJ4</accession>
<dbReference type="PANTHER" id="PTHR43767">
    <property type="entry name" value="LONG-CHAIN-FATTY-ACID--COA LIGASE"/>
    <property type="match status" value="1"/>
</dbReference>
<dbReference type="OrthoDB" id="7315605at2"/>
<dbReference type="Gene3D" id="3.30.300.30">
    <property type="match status" value="1"/>
</dbReference>
<reference evidence="5" key="1">
    <citation type="submission" date="2015-07" db="EMBL/GenBank/DDBJ databases">
        <title>Whole genome sequence of an Ensifer adhaerens strain isolated from a cave pool in the Wind Cave National Park.</title>
        <authorList>
            <person name="Eng W.W.H."/>
            <person name="Gan H.M."/>
            <person name="Barton H.A."/>
            <person name="Savka M.A."/>
        </authorList>
    </citation>
    <scope>NUCLEOTIDE SEQUENCE [LARGE SCALE GENOMIC DNA]</scope>
    <source>
        <strain evidence="5">SD006</strain>
    </source>
</reference>
<dbReference type="Pfam" id="PF13193">
    <property type="entry name" value="AMP-binding_C"/>
    <property type="match status" value="1"/>
</dbReference>
<dbReference type="InterPro" id="IPR050237">
    <property type="entry name" value="ATP-dep_AMP-bd_enzyme"/>
</dbReference>
<dbReference type="Pfam" id="PF00501">
    <property type="entry name" value="AMP-binding"/>
    <property type="match status" value="1"/>
</dbReference>
<evidence type="ECO:0000259" key="2">
    <source>
        <dbReference type="Pfam" id="PF00501"/>
    </source>
</evidence>
<dbReference type="GO" id="GO:0016878">
    <property type="term" value="F:acid-thiol ligase activity"/>
    <property type="evidence" value="ECO:0007669"/>
    <property type="project" value="UniProtKB-ARBA"/>
</dbReference>
<feature type="domain" description="AMP-dependent synthetase/ligase" evidence="2">
    <location>
        <begin position="38"/>
        <end position="392"/>
    </location>
</feature>
<dbReference type="AlphaFoldDB" id="A0A0L8BIJ4"/>
<keyword evidence="1" id="KW-0479">Metal-binding</keyword>
<dbReference type="InterPro" id="IPR045851">
    <property type="entry name" value="AMP-bd_C_sf"/>
</dbReference>
<dbReference type="Gene3D" id="3.40.50.12780">
    <property type="entry name" value="N-terminal domain of ligase-like"/>
    <property type="match status" value="1"/>
</dbReference>
<protein>
    <submittedName>
        <fullName evidence="4">AMP-binding protein</fullName>
    </submittedName>
</protein>
<dbReference type="EMBL" id="LGAP01000027">
    <property type="protein sequence ID" value="KOF14403.1"/>
    <property type="molecule type" value="Genomic_DNA"/>
</dbReference>
<evidence type="ECO:0000313" key="5">
    <source>
        <dbReference type="Proteomes" id="UP000037425"/>
    </source>
</evidence>
<dbReference type="InterPro" id="IPR000873">
    <property type="entry name" value="AMP-dep_synth/lig_dom"/>
</dbReference>
<sequence length="554" mass="60970">MKRVEVVSTKVESHDERRARIESEPLPQNIAALVRAATSADEEKLLWHFLATDEKMTYRDLEPTLNRLAAGFARAGIGRGVHVAVMLPNIAAMPLSWLAIGMLGAVMVPVNNSYSKREVEYVIGNSEATFVITSGETLSLVEEVISAGATKLRVENVIVVGDDVERPHHSFSELVQTDPSGLILPDVGHDDLLNIQYTSGTTGFPKGCMLTQRYWLSAGKVNAFRDGRAYRKIFASTPFYYMDPQWLLLMSLYQGATLIVEKRQSASRFMSWIRDNDIEFCLLPVLTLKQDPSPLDSQNKVIRANVYGVPTHLHTALEERFDLCAREAFGMTEIGPTLYVPIEATQMVGSGSCGIPCPFRECKIVDESGHEVAHGTVGELVVRGLGIMTGYYNNPQATQAAFRDGWFRTGDLFRQDAGGFFYIVGRIKDTIRRSGENIAAREVESVLLSCDLVSEAAAIPVKDPVRGEEIKAIIVWQEGISGVQDNLEALIDHCRGNLAPFKVPRYFETRQALPKTGSSKVAKHLLVAESEPLANTFDRQAQPAEALAGGVGNV</sequence>
<dbReference type="PATRIC" id="fig|106592.7.peg.4298"/>
<dbReference type="PROSITE" id="PS00455">
    <property type="entry name" value="AMP_BINDING"/>
    <property type="match status" value="1"/>
</dbReference>
<dbReference type="InterPro" id="IPR025110">
    <property type="entry name" value="AMP-bd_C"/>
</dbReference>
<evidence type="ECO:0000256" key="1">
    <source>
        <dbReference type="ARBA" id="ARBA00022723"/>
    </source>
</evidence>
<evidence type="ECO:0000259" key="3">
    <source>
        <dbReference type="Pfam" id="PF13193"/>
    </source>
</evidence>
<organism evidence="4 5">
    <name type="scientific">Ensifer adhaerens</name>
    <name type="common">Sinorhizobium morelense</name>
    <dbReference type="NCBI Taxonomy" id="106592"/>
    <lineage>
        <taxon>Bacteria</taxon>
        <taxon>Pseudomonadati</taxon>
        <taxon>Pseudomonadota</taxon>
        <taxon>Alphaproteobacteria</taxon>
        <taxon>Hyphomicrobiales</taxon>
        <taxon>Rhizobiaceae</taxon>
        <taxon>Sinorhizobium/Ensifer group</taxon>
        <taxon>Ensifer</taxon>
    </lineage>
</organism>
<proteinExistence type="predicted"/>
<feature type="domain" description="AMP-binding enzyme C-terminal" evidence="3">
    <location>
        <begin position="442"/>
        <end position="520"/>
    </location>
</feature>
<dbReference type="Proteomes" id="UP000037425">
    <property type="component" value="Unassembled WGS sequence"/>
</dbReference>
<comment type="caution">
    <text evidence="4">The sequence shown here is derived from an EMBL/GenBank/DDBJ whole genome shotgun (WGS) entry which is preliminary data.</text>
</comment>